<protein>
    <submittedName>
        <fullName evidence="2">Uncharacterized protein</fullName>
    </submittedName>
</protein>
<evidence type="ECO:0000313" key="2">
    <source>
        <dbReference type="EMBL" id="MET3691671.1"/>
    </source>
</evidence>
<evidence type="ECO:0000313" key="3">
    <source>
        <dbReference type="Proteomes" id="UP001549145"/>
    </source>
</evidence>
<gene>
    <name evidence="2" type="ORF">ABID43_001196</name>
</gene>
<keyword evidence="1" id="KW-0732">Signal</keyword>
<sequence length="179" mass="18285">MRRVLAAVALAACLPALALAAGPMETNLLVDGAGAPIGTGANPLQVGAIPFTRSAKAFALPVSTTPQTYAILQPAGSSAYRGINPCTVDVVITSVAATVPVTTQPVTMGGATIPNVLRVTSPTDSVNQFEDTLFLSRSGRTLSSTANPMGGQVRYVSIMALADPGTTPCAFRLHYGNNN</sequence>
<feature type="chain" id="PRO_5046121674" evidence="1">
    <location>
        <begin position="21"/>
        <end position="179"/>
    </location>
</feature>
<name>A0ABV2L1F7_9HYPH</name>
<evidence type="ECO:0000256" key="1">
    <source>
        <dbReference type="SAM" id="SignalP"/>
    </source>
</evidence>
<dbReference type="RefSeq" id="WP_238276828.1">
    <property type="nucleotide sequence ID" value="NZ_BPQL01000019.1"/>
</dbReference>
<reference evidence="2 3" key="1">
    <citation type="submission" date="2024-06" db="EMBL/GenBank/DDBJ databases">
        <title>Genomic Encyclopedia of Type Strains, Phase IV (KMG-IV): sequencing the most valuable type-strain genomes for metagenomic binning, comparative biology and taxonomic classification.</title>
        <authorList>
            <person name="Goeker M."/>
        </authorList>
    </citation>
    <scope>NUCLEOTIDE SEQUENCE [LARGE SCALE GENOMIC DNA]</scope>
    <source>
        <strain evidence="2 3">DSM 21331</strain>
    </source>
</reference>
<comment type="caution">
    <text evidence="2">The sequence shown here is derived from an EMBL/GenBank/DDBJ whole genome shotgun (WGS) entry which is preliminary data.</text>
</comment>
<proteinExistence type="predicted"/>
<dbReference type="EMBL" id="JBEPMM010000002">
    <property type="protein sequence ID" value="MET3691671.1"/>
    <property type="molecule type" value="Genomic_DNA"/>
</dbReference>
<organism evidence="2 3">
    <name type="scientific">Methylobacterium goesingense</name>
    <dbReference type="NCBI Taxonomy" id="243690"/>
    <lineage>
        <taxon>Bacteria</taxon>
        <taxon>Pseudomonadati</taxon>
        <taxon>Pseudomonadota</taxon>
        <taxon>Alphaproteobacteria</taxon>
        <taxon>Hyphomicrobiales</taxon>
        <taxon>Methylobacteriaceae</taxon>
        <taxon>Methylobacterium</taxon>
    </lineage>
</organism>
<feature type="signal peptide" evidence="1">
    <location>
        <begin position="1"/>
        <end position="20"/>
    </location>
</feature>
<dbReference type="Proteomes" id="UP001549145">
    <property type="component" value="Unassembled WGS sequence"/>
</dbReference>
<accession>A0ABV2L1F7</accession>
<keyword evidence="3" id="KW-1185">Reference proteome</keyword>